<dbReference type="PRINTS" id="PR00038">
    <property type="entry name" value="HTHLUXR"/>
</dbReference>
<feature type="region of interest" description="Disordered" evidence="3">
    <location>
        <begin position="906"/>
        <end position="930"/>
    </location>
</feature>
<dbReference type="SUPFAM" id="SSF52540">
    <property type="entry name" value="P-loop containing nucleoside triphosphate hydrolases"/>
    <property type="match status" value="1"/>
</dbReference>
<feature type="domain" description="HTH luxR-type" evidence="4">
    <location>
        <begin position="933"/>
        <end position="995"/>
    </location>
</feature>
<evidence type="ECO:0000259" key="4">
    <source>
        <dbReference type="PROSITE" id="PS50043"/>
    </source>
</evidence>
<accession>A0ABW2PGF2</accession>
<dbReference type="InterPro" id="IPR000792">
    <property type="entry name" value="Tscrpt_reg_LuxR_C"/>
</dbReference>
<evidence type="ECO:0000256" key="3">
    <source>
        <dbReference type="SAM" id="MobiDB-lite"/>
    </source>
</evidence>
<evidence type="ECO:0000256" key="1">
    <source>
        <dbReference type="ARBA" id="ARBA00022741"/>
    </source>
</evidence>
<dbReference type="InterPro" id="IPR041664">
    <property type="entry name" value="AAA_16"/>
</dbReference>
<dbReference type="Gene3D" id="3.40.50.300">
    <property type="entry name" value="P-loop containing nucleotide triphosphate hydrolases"/>
    <property type="match status" value="1"/>
</dbReference>
<keyword evidence="2" id="KW-0067">ATP-binding</keyword>
<evidence type="ECO:0000256" key="2">
    <source>
        <dbReference type="ARBA" id="ARBA00022840"/>
    </source>
</evidence>
<evidence type="ECO:0000313" key="6">
    <source>
        <dbReference type="Proteomes" id="UP001596496"/>
    </source>
</evidence>
<proteinExistence type="predicted"/>
<dbReference type="InterPro" id="IPR016032">
    <property type="entry name" value="Sig_transdc_resp-reg_C-effctor"/>
</dbReference>
<gene>
    <name evidence="5" type="ORF">ACFQSB_31555</name>
</gene>
<evidence type="ECO:0000313" key="5">
    <source>
        <dbReference type="EMBL" id="MFC7386783.1"/>
    </source>
</evidence>
<name>A0ABW2PGF2_9ACTN</name>
<reference evidence="6" key="1">
    <citation type="journal article" date="2019" name="Int. J. Syst. Evol. Microbiol.">
        <title>The Global Catalogue of Microorganisms (GCM) 10K type strain sequencing project: providing services to taxonomists for standard genome sequencing and annotation.</title>
        <authorList>
            <consortium name="The Broad Institute Genomics Platform"/>
            <consortium name="The Broad Institute Genome Sequencing Center for Infectious Disease"/>
            <person name="Wu L."/>
            <person name="Ma J."/>
        </authorList>
    </citation>
    <scope>NUCLEOTIDE SEQUENCE [LARGE SCALE GENOMIC DNA]</scope>
    <source>
        <strain evidence="6">CECT 7649</strain>
    </source>
</reference>
<sequence length="995" mass="104975">MSPASLPARVAVLRGRDAEQDAVRRLLDRARDGSGGAMLFAGGPGMGKTALLDHAAEQARGFLVLRTRGAESEHGLPHAALHRLLRPLGDPGPHLPEPQAALLRATLHLPPASRPLPATGPRAPGATASDGPTPAAAAGGRPSAARRRARTAAAPFRPVAPTQEAGDALGPAVAVLEWLASLAARGPVLVCVDDLHHLDAASHDLLLFAARRLAAEPVAFLFTADRPPDHGAALDDEVPVRVLGPLDPAAARQMLDDLAPAGLGEDLRASLERLAHGVPLALAELTGSLTPGRLAGTHAPPVSVPPGGRLWRAHTRRLAALPEATRALLLLVAADPDLDIPTLVRAAAPRHGGGVSPGHVLDLLEPAEVAGVLTAEGDRYAFAEPVMGPVVYAAASPAARRAAHRLLAGVLHHDHQRLRRAWHRAAALDGSVDELAAELAEAAQAAGPHAGHPEPYLALERAAELTERGEVKAARLAAAAHHASISGHPQRARALLARLSPLTVPAEMRGQAELLRGNLELLGGETGSAHDRFLAAAGWLLDRDRSLGVRALVRAAEAGYFAGDHQRFLAIARRAAVLRRPDERPATRLMFEFLEGMAATLRGRHAEAAEPLRRVLLLAPHVHSTAMLVWAGTAGLLLGDDANALALATRAVESARGRGGASALPQLLSAVINAELWLGRYGSVTRHAIEGLRLAQETGQHNTAGQHLAWLALAAAVQGDKETCRTRAAAALEVADAHGLGVAAALGNWALAHLDLSRGRAADAAGRLRAELRNGHVVVRVMATPTFIEAAARTGERQDAMAALDVLDRWAGSTRNPDRLALAARCHALLAEPGASEELFRHALDLHHRGSCEFETARTELLFGGALRRDRRPGAAREHLHSALDAFERFGARLWAAQARAELRAAGQAVPPPSTPAARPFSHLPEGERQADRQAQIGRLTAQQEQIARMVAEGATNREVAARLVISPRTVDHHLRNIFAQLGIRSRVDLARLLS</sequence>
<dbReference type="PANTHER" id="PTHR16305:SF35">
    <property type="entry name" value="TRANSCRIPTIONAL ACTIVATOR DOMAIN"/>
    <property type="match status" value="1"/>
</dbReference>
<dbReference type="PANTHER" id="PTHR16305">
    <property type="entry name" value="TESTICULAR SOLUBLE ADENYLYL CYCLASE"/>
    <property type="match status" value="1"/>
</dbReference>
<protein>
    <submittedName>
        <fullName evidence="5">AAA family ATPase</fullName>
    </submittedName>
</protein>
<dbReference type="RefSeq" id="WP_380830505.1">
    <property type="nucleotide sequence ID" value="NZ_JBHTCG010000030.1"/>
</dbReference>
<dbReference type="InterPro" id="IPR036388">
    <property type="entry name" value="WH-like_DNA-bd_sf"/>
</dbReference>
<dbReference type="Proteomes" id="UP001596496">
    <property type="component" value="Unassembled WGS sequence"/>
</dbReference>
<feature type="compositionally biased region" description="Low complexity" evidence="3">
    <location>
        <begin position="115"/>
        <end position="143"/>
    </location>
</feature>
<dbReference type="CDD" id="cd06170">
    <property type="entry name" value="LuxR_C_like"/>
    <property type="match status" value="1"/>
</dbReference>
<keyword evidence="6" id="KW-1185">Reference proteome</keyword>
<dbReference type="SMART" id="SM00421">
    <property type="entry name" value="HTH_LUXR"/>
    <property type="match status" value="1"/>
</dbReference>
<dbReference type="Pfam" id="PF00196">
    <property type="entry name" value="GerE"/>
    <property type="match status" value="1"/>
</dbReference>
<dbReference type="PROSITE" id="PS50043">
    <property type="entry name" value="HTH_LUXR_2"/>
    <property type="match status" value="1"/>
</dbReference>
<dbReference type="InterPro" id="IPR027417">
    <property type="entry name" value="P-loop_NTPase"/>
</dbReference>
<organism evidence="5 6">
    <name type="scientific">Sphaerisporangium rhizosphaerae</name>
    <dbReference type="NCBI Taxonomy" id="2269375"/>
    <lineage>
        <taxon>Bacteria</taxon>
        <taxon>Bacillati</taxon>
        <taxon>Actinomycetota</taxon>
        <taxon>Actinomycetes</taxon>
        <taxon>Streptosporangiales</taxon>
        <taxon>Streptosporangiaceae</taxon>
        <taxon>Sphaerisporangium</taxon>
    </lineage>
</organism>
<keyword evidence="1" id="KW-0547">Nucleotide-binding</keyword>
<feature type="region of interest" description="Disordered" evidence="3">
    <location>
        <begin position="110"/>
        <end position="153"/>
    </location>
</feature>
<dbReference type="SUPFAM" id="SSF46894">
    <property type="entry name" value="C-terminal effector domain of the bipartite response regulators"/>
    <property type="match status" value="1"/>
</dbReference>
<dbReference type="EMBL" id="JBHTCG010000030">
    <property type="protein sequence ID" value="MFC7386783.1"/>
    <property type="molecule type" value="Genomic_DNA"/>
</dbReference>
<comment type="caution">
    <text evidence="5">The sequence shown here is derived from an EMBL/GenBank/DDBJ whole genome shotgun (WGS) entry which is preliminary data.</text>
</comment>
<dbReference type="Gene3D" id="1.10.10.10">
    <property type="entry name" value="Winged helix-like DNA-binding domain superfamily/Winged helix DNA-binding domain"/>
    <property type="match status" value="1"/>
</dbReference>
<dbReference type="Pfam" id="PF13191">
    <property type="entry name" value="AAA_16"/>
    <property type="match status" value="1"/>
</dbReference>